<evidence type="ECO:0000313" key="4">
    <source>
        <dbReference type="Proteomes" id="UP000677537"/>
    </source>
</evidence>
<organism evidence="3 4">
    <name type="scientific">Roseomonas indoligenes</name>
    <dbReference type="NCBI Taxonomy" id="2820811"/>
    <lineage>
        <taxon>Bacteria</taxon>
        <taxon>Pseudomonadati</taxon>
        <taxon>Pseudomonadota</taxon>
        <taxon>Alphaproteobacteria</taxon>
        <taxon>Acetobacterales</taxon>
        <taxon>Roseomonadaceae</taxon>
        <taxon>Roseomonas</taxon>
    </lineage>
</organism>
<dbReference type="RefSeq" id="WP_209376243.1">
    <property type="nucleotide sequence ID" value="NZ_JAGIZA010000017.1"/>
</dbReference>
<protein>
    <submittedName>
        <fullName evidence="3">Tripartite tricarboxylate transporter substrate binding protein</fullName>
    </submittedName>
</protein>
<sequence length="320" mass="33398">MNIITRRAALSLAGLSVVPPSLAQPRPAWQPARTIEVVVGFAPGANSDLPARAIAQAAAPLFPVPLVVVNRPGASGAPAAQHVAGLSPDGQALLIAGGSESLSLPAFREVPYDPRTSFRAIIRLTRQPLFIVVRGNDGASGLAPVLQAARERPGETAYASSGIGSIYHALFVLLERASGTELLHAPYQGGAPALQALLSGTVRLTGAAPEDVGGLLETGQVRLLAVASPERLERFPAVPTLRELGFDVQVEGMKGLVAPAGLPDAAAASLHDRFREAMASPAWKTFLERTGATEGYLDGPAFQTEMNRITDRLRAALRPA</sequence>
<keyword evidence="2" id="KW-0732">Signal</keyword>
<gene>
    <name evidence="3" type="ORF">J5Y10_21845</name>
</gene>
<comment type="caution">
    <text evidence="3">The sequence shown here is derived from an EMBL/GenBank/DDBJ whole genome shotgun (WGS) entry which is preliminary data.</text>
</comment>
<keyword evidence="4" id="KW-1185">Reference proteome</keyword>
<dbReference type="InterPro" id="IPR042100">
    <property type="entry name" value="Bug_dom1"/>
</dbReference>
<dbReference type="PANTHER" id="PTHR42928:SF5">
    <property type="entry name" value="BLR1237 PROTEIN"/>
    <property type="match status" value="1"/>
</dbReference>
<dbReference type="AlphaFoldDB" id="A0A940N1C0"/>
<dbReference type="EMBL" id="JAGIZA010000017">
    <property type="protein sequence ID" value="MBP0495443.1"/>
    <property type="molecule type" value="Genomic_DNA"/>
</dbReference>
<comment type="similarity">
    <text evidence="1">Belongs to the UPF0065 (bug) family.</text>
</comment>
<evidence type="ECO:0000256" key="1">
    <source>
        <dbReference type="ARBA" id="ARBA00006987"/>
    </source>
</evidence>
<accession>A0A940N1C0</accession>
<feature type="signal peptide" evidence="2">
    <location>
        <begin position="1"/>
        <end position="23"/>
    </location>
</feature>
<dbReference type="Pfam" id="PF03401">
    <property type="entry name" value="TctC"/>
    <property type="match status" value="1"/>
</dbReference>
<dbReference type="Gene3D" id="3.40.190.10">
    <property type="entry name" value="Periplasmic binding protein-like II"/>
    <property type="match status" value="1"/>
</dbReference>
<dbReference type="CDD" id="cd07012">
    <property type="entry name" value="PBP2_Bug_TTT"/>
    <property type="match status" value="1"/>
</dbReference>
<evidence type="ECO:0000313" key="3">
    <source>
        <dbReference type="EMBL" id="MBP0495443.1"/>
    </source>
</evidence>
<feature type="chain" id="PRO_5038129125" evidence="2">
    <location>
        <begin position="24"/>
        <end position="320"/>
    </location>
</feature>
<reference evidence="3" key="1">
    <citation type="submission" date="2021-03" db="EMBL/GenBank/DDBJ databases">
        <authorList>
            <person name="So Y."/>
        </authorList>
    </citation>
    <scope>NUCLEOTIDE SEQUENCE</scope>
    <source>
        <strain evidence="3">SG15</strain>
    </source>
</reference>
<dbReference type="PIRSF" id="PIRSF017082">
    <property type="entry name" value="YflP"/>
    <property type="match status" value="1"/>
</dbReference>
<dbReference type="PANTHER" id="PTHR42928">
    <property type="entry name" value="TRICARBOXYLATE-BINDING PROTEIN"/>
    <property type="match status" value="1"/>
</dbReference>
<name>A0A940N1C0_9PROT</name>
<dbReference type="Gene3D" id="3.40.190.150">
    <property type="entry name" value="Bordetella uptake gene, domain 1"/>
    <property type="match status" value="1"/>
</dbReference>
<evidence type="ECO:0000256" key="2">
    <source>
        <dbReference type="SAM" id="SignalP"/>
    </source>
</evidence>
<dbReference type="InterPro" id="IPR005064">
    <property type="entry name" value="BUG"/>
</dbReference>
<dbReference type="Proteomes" id="UP000677537">
    <property type="component" value="Unassembled WGS sequence"/>
</dbReference>
<proteinExistence type="inferred from homology"/>